<keyword evidence="2 12" id="KW-0575">Peroxidase</keyword>
<dbReference type="PANTHER" id="PTHR30521">
    <property type="entry name" value="DEFERROCHELATASE/PEROXIDASE"/>
    <property type="match status" value="1"/>
</dbReference>
<evidence type="ECO:0000256" key="1">
    <source>
        <dbReference type="ARBA" id="ARBA00001970"/>
    </source>
</evidence>
<evidence type="ECO:0000256" key="8">
    <source>
        <dbReference type="ARBA" id="ARBA00025737"/>
    </source>
</evidence>
<evidence type="ECO:0000256" key="9">
    <source>
        <dbReference type="SAM" id="SignalP"/>
    </source>
</evidence>
<keyword evidence="5 9" id="KW-0732">Signal</keyword>
<proteinExistence type="inferred from homology"/>
<feature type="chain" id="PRO_5045179568" evidence="9">
    <location>
        <begin position="29"/>
        <end position="375"/>
    </location>
</feature>
<dbReference type="PROSITE" id="PS51318">
    <property type="entry name" value="TAT"/>
    <property type="match status" value="1"/>
</dbReference>
<evidence type="ECO:0000256" key="7">
    <source>
        <dbReference type="ARBA" id="ARBA00023004"/>
    </source>
</evidence>
<dbReference type="InterPro" id="IPR048327">
    <property type="entry name" value="Dyp_perox_N"/>
</dbReference>
<dbReference type="PROSITE" id="PS51257">
    <property type="entry name" value="PROKAR_LIPOPROTEIN"/>
    <property type="match status" value="1"/>
</dbReference>
<dbReference type="InterPro" id="IPR006311">
    <property type="entry name" value="TAT_signal"/>
</dbReference>
<dbReference type="PANTHER" id="PTHR30521:SF4">
    <property type="entry name" value="DEFERROCHELATASE"/>
    <property type="match status" value="1"/>
</dbReference>
<dbReference type="GO" id="GO:0004601">
    <property type="term" value="F:peroxidase activity"/>
    <property type="evidence" value="ECO:0007669"/>
    <property type="project" value="UniProtKB-KW"/>
</dbReference>
<dbReference type="InterPro" id="IPR006314">
    <property type="entry name" value="Dyp_peroxidase"/>
</dbReference>
<evidence type="ECO:0000256" key="4">
    <source>
        <dbReference type="ARBA" id="ARBA00022723"/>
    </source>
</evidence>
<reference evidence="12 13" key="1">
    <citation type="submission" date="2024-09" db="EMBL/GenBank/DDBJ databases">
        <authorList>
            <person name="Sun Q."/>
            <person name="Mori K."/>
        </authorList>
    </citation>
    <scope>NUCLEOTIDE SEQUENCE [LARGE SCALE GENOMIC DNA]</scope>
    <source>
        <strain evidence="12 13">TBRC 7907</strain>
    </source>
</reference>
<accession>A0ABV6A6C4</accession>
<name>A0ABV6A6C4_9PSEU</name>
<evidence type="ECO:0000313" key="13">
    <source>
        <dbReference type="Proteomes" id="UP001589693"/>
    </source>
</evidence>
<keyword evidence="6" id="KW-0560">Oxidoreductase</keyword>
<dbReference type="NCBIfam" id="TIGR01413">
    <property type="entry name" value="Dyp_perox_fam"/>
    <property type="match status" value="1"/>
</dbReference>
<evidence type="ECO:0000256" key="5">
    <source>
        <dbReference type="ARBA" id="ARBA00022729"/>
    </source>
</evidence>
<evidence type="ECO:0000259" key="11">
    <source>
        <dbReference type="Pfam" id="PF20628"/>
    </source>
</evidence>
<evidence type="ECO:0000256" key="2">
    <source>
        <dbReference type="ARBA" id="ARBA00022559"/>
    </source>
</evidence>
<protein>
    <submittedName>
        <fullName evidence="12">Dyp-type peroxidase</fullName>
    </submittedName>
</protein>
<feature type="domain" description="Dyp-type peroxidase C-terminal" evidence="11">
    <location>
        <begin position="196"/>
        <end position="366"/>
    </location>
</feature>
<dbReference type="RefSeq" id="WP_377860683.1">
    <property type="nucleotide sequence ID" value="NZ_JBHLZU010000027.1"/>
</dbReference>
<comment type="caution">
    <text evidence="12">The sequence shown here is derived from an EMBL/GenBank/DDBJ whole genome shotgun (WGS) entry which is preliminary data.</text>
</comment>
<comment type="cofactor">
    <cofactor evidence="1">
        <name>heme b</name>
        <dbReference type="ChEBI" id="CHEBI:60344"/>
    </cofactor>
</comment>
<keyword evidence="4" id="KW-0479">Metal-binding</keyword>
<keyword evidence="7" id="KW-0408">Iron</keyword>
<evidence type="ECO:0000256" key="6">
    <source>
        <dbReference type="ARBA" id="ARBA00023002"/>
    </source>
</evidence>
<feature type="signal peptide" evidence="9">
    <location>
        <begin position="1"/>
        <end position="28"/>
    </location>
</feature>
<gene>
    <name evidence="12" type="ORF">ACFFQA_32715</name>
</gene>
<dbReference type="Pfam" id="PF04261">
    <property type="entry name" value="Dyp_perox_N"/>
    <property type="match status" value="1"/>
</dbReference>
<dbReference type="Pfam" id="PF20628">
    <property type="entry name" value="Dyp_perox_C"/>
    <property type="match status" value="1"/>
</dbReference>
<organism evidence="12 13">
    <name type="scientific">Allokutzneria oryzae</name>
    <dbReference type="NCBI Taxonomy" id="1378989"/>
    <lineage>
        <taxon>Bacteria</taxon>
        <taxon>Bacillati</taxon>
        <taxon>Actinomycetota</taxon>
        <taxon>Actinomycetes</taxon>
        <taxon>Pseudonocardiales</taxon>
        <taxon>Pseudonocardiaceae</taxon>
        <taxon>Allokutzneria</taxon>
    </lineage>
</organism>
<dbReference type="Proteomes" id="UP001589693">
    <property type="component" value="Unassembled WGS sequence"/>
</dbReference>
<keyword evidence="13" id="KW-1185">Reference proteome</keyword>
<feature type="domain" description="Dyp-type peroxidase N-terminal" evidence="10">
    <location>
        <begin position="60"/>
        <end position="187"/>
    </location>
</feature>
<dbReference type="InterPro" id="IPR048328">
    <property type="entry name" value="Dyp_perox_C"/>
</dbReference>
<evidence type="ECO:0000259" key="10">
    <source>
        <dbReference type="Pfam" id="PF04261"/>
    </source>
</evidence>
<sequence>MPLPRPDRRALLLGVGALGALAACSAPAASPRANAPVSTEPLDAVRADGPRQAGIADPPIAQRHCDLSIWDVPDWRSTLRALLAGWSELIVSLANGSAPALAGLAPSALTVTVGLGPRVVAAIDPALPGAQDLPAFAGERISEQHRGGDLMLQVCASDPLVVSLAVGELTRAAGTALRSRWRQTAFRGPSRPDGAARNMLGFVDGIVVPRGEQEMNREVWLEGPERVRGGSIAVVRRMRLDATGFLGLPTTEQEQIFGRRRDTAEPLSGGGPEAEVDLGAKTADGQYLVPADSHVRRAHPLTSGSGIMLRRSYSFDDGPADRGLLFIAFQRELRTFVATQHRLDEGDRLMRFAVTTASGTFLVLPGLPLGRALLR</sequence>
<evidence type="ECO:0000256" key="3">
    <source>
        <dbReference type="ARBA" id="ARBA00022617"/>
    </source>
</evidence>
<dbReference type="PROSITE" id="PS51404">
    <property type="entry name" value="DYP_PEROXIDASE"/>
    <property type="match status" value="1"/>
</dbReference>
<evidence type="ECO:0000313" key="12">
    <source>
        <dbReference type="EMBL" id="MFB9908725.1"/>
    </source>
</evidence>
<keyword evidence="3" id="KW-0349">Heme</keyword>
<dbReference type="SUPFAM" id="SSF54909">
    <property type="entry name" value="Dimeric alpha+beta barrel"/>
    <property type="match status" value="1"/>
</dbReference>
<dbReference type="EMBL" id="JBHLZU010000027">
    <property type="protein sequence ID" value="MFB9908725.1"/>
    <property type="molecule type" value="Genomic_DNA"/>
</dbReference>
<comment type="similarity">
    <text evidence="8">Belongs to the DyP-type peroxidase family.</text>
</comment>
<dbReference type="InterPro" id="IPR011008">
    <property type="entry name" value="Dimeric_a/b-barrel"/>
</dbReference>